<proteinExistence type="predicted"/>
<comment type="caution">
    <text evidence="1">The sequence shown here is derived from an EMBL/GenBank/DDBJ whole genome shotgun (WGS) entry which is preliminary data.</text>
</comment>
<sequence length="78" mass="9526">MDEQFICPFPWKWSSIYEKLHREWSERADEEIPEPPHLLPAITNDAHRQERWQETVEWATTHGFEIPPIAEDEKYFKM</sequence>
<dbReference type="RefSeq" id="WP_184197001.1">
    <property type="nucleotide sequence ID" value="NZ_JACHGW010000002.1"/>
</dbReference>
<keyword evidence="2" id="KW-1185">Reference proteome</keyword>
<evidence type="ECO:0000313" key="2">
    <source>
        <dbReference type="Proteomes" id="UP000520814"/>
    </source>
</evidence>
<dbReference type="AlphaFoldDB" id="A0A7W9W6W1"/>
<evidence type="ECO:0000313" key="1">
    <source>
        <dbReference type="EMBL" id="MBB6051003.1"/>
    </source>
</evidence>
<organism evidence="1 2">
    <name type="scientific">Armatimonas rosea</name>
    <dbReference type="NCBI Taxonomy" id="685828"/>
    <lineage>
        <taxon>Bacteria</taxon>
        <taxon>Bacillati</taxon>
        <taxon>Armatimonadota</taxon>
        <taxon>Armatimonadia</taxon>
        <taxon>Armatimonadales</taxon>
        <taxon>Armatimonadaceae</taxon>
        <taxon>Armatimonas</taxon>
    </lineage>
</organism>
<dbReference type="EMBL" id="JACHGW010000002">
    <property type="protein sequence ID" value="MBB6051003.1"/>
    <property type="molecule type" value="Genomic_DNA"/>
</dbReference>
<name>A0A7W9W6W1_ARMRO</name>
<accession>A0A7W9W6W1</accession>
<dbReference type="Proteomes" id="UP000520814">
    <property type="component" value="Unassembled WGS sequence"/>
</dbReference>
<protein>
    <submittedName>
        <fullName evidence="1">Uncharacterized protein</fullName>
    </submittedName>
</protein>
<reference evidence="1 2" key="1">
    <citation type="submission" date="2020-08" db="EMBL/GenBank/DDBJ databases">
        <title>Genomic Encyclopedia of Type Strains, Phase IV (KMG-IV): sequencing the most valuable type-strain genomes for metagenomic binning, comparative biology and taxonomic classification.</title>
        <authorList>
            <person name="Goeker M."/>
        </authorList>
    </citation>
    <scope>NUCLEOTIDE SEQUENCE [LARGE SCALE GENOMIC DNA]</scope>
    <source>
        <strain evidence="1 2">DSM 23562</strain>
    </source>
</reference>
<gene>
    <name evidence="1" type="ORF">HNQ39_002794</name>
</gene>